<dbReference type="Proteomes" id="UP000245207">
    <property type="component" value="Unassembled WGS sequence"/>
</dbReference>
<evidence type="ECO:0000256" key="6">
    <source>
        <dbReference type="RuleBase" id="RU363114"/>
    </source>
</evidence>
<evidence type="ECO:0000256" key="2">
    <source>
        <dbReference type="ARBA" id="ARBA00004191"/>
    </source>
</evidence>
<evidence type="ECO:0000256" key="3">
    <source>
        <dbReference type="ARBA" id="ARBA00005784"/>
    </source>
</evidence>
<keyword evidence="6" id="KW-0964">Secreted</keyword>
<dbReference type="OrthoDB" id="2015280at2759"/>
<dbReference type="GO" id="GO:0009505">
    <property type="term" value="C:plant-type cell wall"/>
    <property type="evidence" value="ECO:0007669"/>
    <property type="project" value="TreeGrafter"/>
</dbReference>
<comment type="function">
    <text evidence="1 6">Hydrolyzes acetyl esters in homogalacturonan regions of pectin. In type I primary cell wall, galacturonic acid residues of pectin can be acetylated at the O-2 and O-3 positions. Decreasing the degree of acetylation of pectin gels in vitro alters their physical properties.</text>
</comment>
<comment type="similarity">
    <text evidence="3 6">Belongs to the pectinacetylesterase family.</text>
</comment>
<dbReference type="EMBL" id="PKPP01004157">
    <property type="protein sequence ID" value="PWA65794.1"/>
    <property type="molecule type" value="Genomic_DNA"/>
</dbReference>
<proteinExistence type="inferred from homology"/>
<dbReference type="STRING" id="35608.A0A2U1MX62"/>
<name>A0A2U1MX62_ARTAN</name>
<evidence type="ECO:0000313" key="7">
    <source>
        <dbReference type="EMBL" id="PWA65794.1"/>
    </source>
</evidence>
<dbReference type="GO" id="GO:0071555">
    <property type="term" value="P:cell wall organization"/>
    <property type="evidence" value="ECO:0007669"/>
    <property type="project" value="UniProtKB-KW"/>
</dbReference>
<reference evidence="7 8" key="1">
    <citation type="journal article" date="2018" name="Mol. Plant">
        <title>The genome of Artemisia annua provides insight into the evolution of Asteraceae family and artemisinin biosynthesis.</title>
        <authorList>
            <person name="Shen Q."/>
            <person name="Zhang L."/>
            <person name="Liao Z."/>
            <person name="Wang S."/>
            <person name="Yan T."/>
            <person name="Shi P."/>
            <person name="Liu M."/>
            <person name="Fu X."/>
            <person name="Pan Q."/>
            <person name="Wang Y."/>
            <person name="Lv Z."/>
            <person name="Lu X."/>
            <person name="Zhang F."/>
            <person name="Jiang W."/>
            <person name="Ma Y."/>
            <person name="Chen M."/>
            <person name="Hao X."/>
            <person name="Li L."/>
            <person name="Tang Y."/>
            <person name="Lv G."/>
            <person name="Zhou Y."/>
            <person name="Sun X."/>
            <person name="Brodelius P.E."/>
            <person name="Rose J.K.C."/>
            <person name="Tang K."/>
        </authorList>
    </citation>
    <scope>NUCLEOTIDE SEQUENCE [LARGE SCALE GENOMIC DNA]</scope>
    <source>
        <strain evidence="8">cv. Huhao1</strain>
        <tissue evidence="7">Leaf</tissue>
    </source>
</reference>
<evidence type="ECO:0000256" key="5">
    <source>
        <dbReference type="ARBA" id="ARBA00023316"/>
    </source>
</evidence>
<gene>
    <name evidence="7" type="ORF">CTI12_AA173580</name>
</gene>
<dbReference type="GO" id="GO:0052793">
    <property type="term" value="F:pectin acetylesterase activity"/>
    <property type="evidence" value="ECO:0007669"/>
    <property type="project" value="TreeGrafter"/>
</dbReference>
<dbReference type="InterPro" id="IPR004963">
    <property type="entry name" value="PAE/NOTUM"/>
</dbReference>
<dbReference type="AlphaFoldDB" id="A0A2U1MX62"/>
<keyword evidence="6" id="KW-0378">Hydrolase</keyword>
<evidence type="ECO:0000256" key="4">
    <source>
        <dbReference type="ARBA" id="ARBA00022512"/>
    </source>
</evidence>
<keyword evidence="5 6" id="KW-0961">Cell wall biogenesis/degradation</keyword>
<protein>
    <recommendedName>
        <fullName evidence="6">Pectin acetylesterase</fullName>
        <ecNumber evidence="6">3.1.1.-</ecNumber>
    </recommendedName>
</protein>
<keyword evidence="8" id="KW-1185">Reference proteome</keyword>
<comment type="caution">
    <text evidence="7">The sequence shown here is derived from an EMBL/GenBank/DDBJ whole genome shotgun (WGS) entry which is preliminary data.</text>
</comment>
<dbReference type="EC" id="3.1.1.-" evidence="6"/>
<comment type="subcellular location">
    <subcellularLocation>
        <location evidence="2 6">Secreted</location>
        <location evidence="2 6">Cell wall</location>
    </subcellularLocation>
</comment>
<sequence length="71" mass="7927">MAEILASLAPPSADRLGTWKTCQKNPANCSPSQMNFLQAFRNQMLNSVKRFSMSKQNGLFINSCFAHCQSE</sequence>
<organism evidence="7 8">
    <name type="scientific">Artemisia annua</name>
    <name type="common">Sweet wormwood</name>
    <dbReference type="NCBI Taxonomy" id="35608"/>
    <lineage>
        <taxon>Eukaryota</taxon>
        <taxon>Viridiplantae</taxon>
        <taxon>Streptophyta</taxon>
        <taxon>Embryophyta</taxon>
        <taxon>Tracheophyta</taxon>
        <taxon>Spermatophyta</taxon>
        <taxon>Magnoliopsida</taxon>
        <taxon>eudicotyledons</taxon>
        <taxon>Gunneridae</taxon>
        <taxon>Pentapetalae</taxon>
        <taxon>asterids</taxon>
        <taxon>campanulids</taxon>
        <taxon>Asterales</taxon>
        <taxon>Asteraceae</taxon>
        <taxon>Asteroideae</taxon>
        <taxon>Anthemideae</taxon>
        <taxon>Artemisiinae</taxon>
        <taxon>Artemisia</taxon>
    </lineage>
</organism>
<dbReference type="Pfam" id="PF03283">
    <property type="entry name" value="PAE"/>
    <property type="match status" value="1"/>
</dbReference>
<accession>A0A2U1MX62</accession>
<evidence type="ECO:0000313" key="8">
    <source>
        <dbReference type="Proteomes" id="UP000245207"/>
    </source>
</evidence>
<evidence type="ECO:0000256" key="1">
    <source>
        <dbReference type="ARBA" id="ARBA00003534"/>
    </source>
</evidence>
<dbReference type="PANTHER" id="PTHR21562">
    <property type="entry name" value="NOTUM-RELATED"/>
    <property type="match status" value="1"/>
</dbReference>
<keyword evidence="4 6" id="KW-0134">Cell wall</keyword>
<dbReference type="PANTHER" id="PTHR21562:SF5">
    <property type="entry name" value="PECTIN ACETYLESTERASE 12"/>
    <property type="match status" value="1"/>
</dbReference>